<gene>
    <name evidence="3" type="ORF">KGF57_004155</name>
</gene>
<dbReference type="AlphaFoldDB" id="A0AAD5BBR2"/>
<feature type="region of interest" description="Disordered" evidence="1">
    <location>
        <begin position="213"/>
        <end position="235"/>
    </location>
</feature>
<comment type="caution">
    <text evidence="3">The sequence shown here is derived from an EMBL/GenBank/DDBJ whole genome shotgun (WGS) entry which is preliminary data.</text>
</comment>
<dbReference type="EMBL" id="JAIHNG010000147">
    <property type="protein sequence ID" value="KAI5952191.1"/>
    <property type="molecule type" value="Genomic_DNA"/>
</dbReference>
<organism evidence="3 4">
    <name type="scientific">Candida theae</name>
    <dbReference type="NCBI Taxonomy" id="1198502"/>
    <lineage>
        <taxon>Eukaryota</taxon>
        <taxon>Fungi</taxon>
        <taxon>Dikarya</taxon>
        <taxon>Ascomycota</taxon>
        <taxon>Saccharomycotina</taxon>
        <taxon>Pichiomycetes</taxon>
        <taxon>Debaryomycetaceae</taxon>
        <taxon>Candida/Lodderomyces clade</taxon>
        <taxon>Candida</taxon>
    </lineage>
</organism>
<feature type="transmembrane region" description="Helical" evidence="2">
    <location>
        <begin position="34"/>
        <end position="51"/>
    </location>
</feature>
<dbReference type="GeneID" id="76152199"/>
<keyword evidence="2" id="KW-1133">Transmembrane helix</keyword>
<sequence>MSSEEAGWSNIQQDVYESYLQSLTSFHIPTESTIKLYICQFVSLLFILRYFKLNNYNRCSFCTGMKIALEVLLFFSVNAACLYVIINDGSQWITLDLKYAIAIQVAIIYGLSVVDLLVALASSTTTHPPKAQPLLNQNVILGTRLLPHDPAWVKYLRHLNDDFLKIILSYNFIIINDLQISTAGKLVELAMKLICLCIMLRYEFHEDGDSVDDGVDDASNSSTESNKVLETQEKV</sequence>
<accession>A0AAD5BBR2</accession>
<feature type="transmembrane region" description="Helical" evidence="2">
    <location>
        <begin position="98"/>
        <end position="120"/>
    </location>
</feature>
<keyword evidence="4" id="KW-1185">Reference proteome</keyword>
<evidence type="ECO:0000256" key="2">
    <source>
        <dbReference type="SAM" id="Phobius"/>
    </source>
</evidence>
<protein>
    <submittedName>
        <fullName evidence="3">Uncharacterized protein</fullName>
    </submittedName>
</protein>
<evidence type="ECO:0000256" key="1">
    <source>
        <dbReference type="SAM" id="MobiDB-lite"/>
    </source>
</evidence>
<keyword evidence="2" id="KW-0472">Membrane</keyword>
<keyword evidence="2" id="KW-0812">Transmembrane</keyword>
<evidence type="ECO:0000313" key="3">
    <source>
        <dbReference type="EMBL" id="KAI5952191.1"/>
    </source>
</evidence>
<proteinExistence type="predicted"/>
<feature type="transmembrane region" description="Helical" evidence="2">
    <location>
        <begin position="63"/>
        <end position="86"/>
    </location>
</feature>
<dbReference type="RefSeq" id="XP_051607373.1">
    <property type="nucleotide sequence ID" value="XM_051753634.1"/>
</dbReference>
<reference evidence="3 4" key="1">
    <citation type="journal article" date="2022" name="DNA Res.">
        <title>Genome analysis of five recently described species of the CUG-Ser clade uncovers Candida theae as a new hybrid lineage with pathogenic potential in the Candida parapsilosis species complex.</title>
        <authorList>
            <person name="Mixao V."/>
            <person name="Del Olmo V."/>
            <person name="Hegedusova E."/>
            <person name="Saus E."/>
            <person name="Pryszcz L."/>
            <person name="Cillingova A."/>
            <person name="Nosek J."/>
            <person name="Gabaldon T."/>
        </authorList>
    </citation>
    <scope>NUCLEOTIDE SEQUENCE [LARGE SCALE GENOMIC DNA]</scope>
    <source>
        <strain evidence="3 4">CBS 12239</strain>
    </source>
</reference>
<evidence type="ECO:0000313" key="4">
    <source>
        <dbReference type="Proteomes" id="UP001204833"/>
    </source>
</evidence>
<name>A0AAD5BBR2_9ASCO</name>
<dbReference type="Proteomes" id="UP001204833">
    <property type="component" value="Unassembled WGS sequence"/>
</dbReference>